<dbReference type="AlphaFoldDB" id="A0AB38YEM4"/>
<dbReference type="RefSeq" id="WP_304995044.1">
    <property type="nucleotide sequence ID" value="NZ_CP101717.1"/>
</dbReference>
<protein>
    <recommendedName>
        <fullName evidence="3">SH3 domain-containing protein</fullName>
    </recommendedName>
</protein>
<proteinExistence type="predicted"/>
<feature type="chain" id="PRO_5044282594" description="SH3 domain-containing protein" evidence="1">
    <location>
        <begin position="23"/>
        <end position="229"/>
    </location>
</feature>
<feature type="signal peptide" evidence="1">
    <location>
        <begin position="1"/>
        <end position="22"/>
    </location>
</feature>
<organism evidence="2">
    <name type="scientific">Salinispirillum sp. LH 10-3-1</name>
    <dbReference type="NCBI Taxonomy" id="2952525"/>
    <lineage>
        <taxon>Bacteria</taxon>
        <taxon>Pseudomonadati</taxon>
        <taxon>Pseudomonadota</taxon>
        <taxon>Gammaproteobacteria</taxon>
        <taxon>Oceanospirillales</taxon>
        <taxon>Saccharospirillaceae</taxon>
        <taxon>Salinispirillum</taxon>
    </lineage>
</organism>
<accession>A0AB38YEM4</accession>
<evidence type="ECO:0008006" key="3">
    <source>
        <dbReference type="Google" id="ProtNLM"/>
    </source>
</evidence>
<evidence type="ECO:0000256" key="1">
    <source>
        <dbReference type="SAM" id="SignalP"/>
    </source>
</evidence>
<name>A0AB38YEM4_9GAMM</name>
<evidence type="ECO:0000313" key="2">
    <source>
        <dbReference type="EMBL" id="WLD57758.1"/>
    </source>
</evidence>
<gene>
    <name evidence="2" type="ORF">NFC81_13705</name>
</gene>
<reference evidence="2" key="1">
    <citation type="submission" date="2022-07" db="EMBL/GenBank/DDBJ databases">
        <title>Complete genome sequence of Salinispirillum sp. LH10-3-1 capable of multiple carbohydrate inversion isolated from a soda lake.</title>
        <authorList>
            <person name="Liu J."/>
            <person name="Zhai Y."/>
            <person name="Zhang H."/>
            <person name="Yang H."/>
            <person name="Qu J."/>
            <person name="Li J."/>
        </authorList>
    </citation>
    <scope>NUCLEOTIDE SEQUENCE</scope>
    <source>
        <strain evidence="2">LH 10-3-1</strain>
    </source>
</reference>
<dbReference type="EMBL" id="CP101717">
    <property type="protein sequence ID" value="WLD57758.1"/>
    <property type="molecule type" value="Genomic_DNA"/>
</dbReference>
<sequence>MQRCTCGILAVCLLLLAGASSAVQYMVGESLRVTATSAILREDPWQGSRVLATLDEYDHLVFLGEYTVEPTTVTLRGQRVTAPFLQVRTNSGLVGWIFGGLVDIDDDTSLLRGKVRLVGEGATRAQVTELYGRDQVLHDRRMTSTRTRELLDRLGTDEAWEFYYFREGEGVAFGFVDNRVAAVSVRQDVTNDDGEVTTFWRSVAGYLSRPLRPECHQIPSPASCFDYLR</sequence>
<keyword evidence="1" id="KW-0732">Signal</keyword>